<evidence type="ECO:0000313" key="2">
    <source>
        <dbReference type="Proteomes" id="UP000295447"/>
    </source>
</evidence>
<accession>A0A4R7ZCR8</accession>
<dbReference type="Proteomes" id="UP000295447">
    <property type="component" value="Unassembled WGS sequence"/>
</dbReference>
<keyword evidence="2" id="KW-1185">Reference proteome</keyword>
<dbReference type="AlphaFoldDB" id="A0A4R7ZCR8"/>
<sequence length="79" mass="8405">MLVLLALMERTLVALAVVQRVPVDVGRLGLVVLGPVVRDRVVLVLVLDPGGVGGLRLGRRLRGGLGGGGRLLRSRPSYW</sequence>
<evidence type="ECO:0000313" key="1">
    <source>
        <dbReference type="EMBL" id="TDW15363.1"/>
    </source>
</evidence>
<proteinExistence type="predicted"/>
<organism evidence="1 2">
    <name type="scientific">Kribbella kalugense</name>
    <dbReference type="NCBI Taxonomy" id="2512221"/>
    <lineage>
        <taxon>Bacteria</taxon>
        <taxon>Bacillati</taxon>
        <taxon>Actinomycetota</taxon>
        <taxon>Actinomycetes</taxon>
        <taxon>Propionibacteriales</taxon>
        <taxon>Kribbellaceae</taxon>
        <taxon>Kribbella</taxon>
    </lineage>
</organism>
<protein>
    <submittedName>
        <fullName evidence="1">Uncharacterized protein</fullName>
    </submittedName>
</protein>
<dbReference type="EMBL" id="SODF01000003">
    <property type="protein sequence ID" value="TDW15363.1"/>
    <property type="molecule type" value="Genomic_DNA"/>
</dbReference>
<comment type="caution">
    <text evidence="1">The sequence shown here is derived from an EMBL/GenBank/DDBJ whole genome shotgun (WGS) entry which is preliminary data.</text>
</comment>
<name>A0A4R7ZCR8_9ACTN</name>
<gene>
    <name evidence="1" type="ORF">EV650_6845</name>
</gene>
<reference evidence="1 2" key="1">
    <citation type="submission" date="2019-03" db="EMBL/GenBank/DDBJ databases">
        <title>Genomic Encyclopedia of Type Strains, Phase III (KMG-III): the genomes of soil and plant-associated and newly described type strains.</title>
        <authorList>
            <person name="Whitman W."/>
        </authorList>
    </citation>
    <scope>NUCLEOTIDE SEQUENCE [LARGE SCALE GENOMIC DNA]</scope>
    <source>
        <strain evidence="1 2">VKM Ac-2570</strain>
    </source>
</reference>